<dbReference type="SUPFAM" id="SSF81606">
    <property type="entry name" value="PP2C-like"/>
    <property type="match status" value="1"/>
</dbReference>
<dbReference type="AlphaFoldDB" id="A0A0S4QMW0"/>
<dbReference type="InterPro" id="IPR052016">
    <property type="entry name" value="Bact_Sigma-Reg"/>
</dbReference>
<keyword evidence="5" id="KW-1185">Reference proteome</keyword>
<dbReference type="Proteomes" id="UP000198802">
    <property type="component" value="Unassembled WGS sequence"/>
</dbReference>
<dbReference type="PANTHER" id="PTHR43156:SF2">
    <property type="entry name" value="STAGE II SPORULATION PROTEIN E"/>
    <property type="match status" value="1"/>
</dbReference>
<proteinExistence type="predicted"/>
<dbReference type="GO" id="GO:0016791">
    <property type="term" value="F:phosphatase activity"/>
    <property type="evidence" value="ECO:0007669"/>
    <property type="project" value="TreeGrafter"/>
</dbReference>
<feature type="region of interest" description="Disordered" evidence="2">
    <location>
        <begin position="413"/>
        <end position="432"/>
    </location>
</feature>
<protein>
    <submittedName>
        <fullName evidence="4">Stage II sporulation protein E (SpoIIE)</fullName>
    </submittedName>
</protein>
<evidence type="ECO:0000313" key="5">
    <source>
        <dbReference type="Proteomes" id="UP000198802"/>
    </source>
</evidence>
<dbReference type="Gene3D" id="3.60.40.10">
    <property type="entry name" value="PPM-type phosphatase domain"/>
    <property type="match status" value="1"/>
</dbReference>
<reference evidence="5" key="1">
    <citation type="submission" date="2015-11" db="EMBL/GenBank/DDBJ databases">
        <authorList>
            <person name="Varghese N."/>
        </authorList>
    </citation>
    <scope>NUCLEOTIDE SEQUENCE [LARGE SCALE GENOMIC DNA]</scope>
    <source>
        <strain evidence="5">DSM 45899</strain>
    </source>
</reference>
<keyword evidence="1" id="KW-0378">Hydrolase</keyword>
<gene>
    <name evidence="4" type="ORF">Ga0074812_107116</name>
</gene>
<accession>A0A0S4QMW0</accession>
<evidence type="ECO:0000259" key="3">
    <source>
        <dbReference type="SMART" id="SM00331"/>
    </source>
</evidence>
<evidence type="ECO:0000313" key="4">
    <source>
        <dbReference type="EMBL" id="CUU56232.1"/>
    </source>
</evidence>
<name>A0A0S4QMW0_9ACTN</name>
<feature type="domain" description="PPM-type phosphatase" evidence="3">
    <location>
        <begin position="198"/>
        <end position="408"/>
    </location>
</feature>
<sequence length="432" mass="46480">MVKAVSERGVFDALALLTAIERAAPADATDVLTARLQEDLGALSASFLIADYSSDVLARFSRPSDGAMVMEKVRIHGTLQGRVLRTQRPSSDLDGDRLLIVAPVTARGEAIGVIEVVFSAPAPAVEHGAGAAPVGSATADHLDHLTTEISHAAHLFAYTVVLNRRYTDLFEWGRRSVPLSLAAEIQRRLLPDSFTCESAQATIAGWLEPSASVAGDTFDYSFGPSDLYLSLTDAIGHGLAAAILATLTVNDLRNVRRAPDPRGLAAMADHVNAMLVEHSNLEQFVTGLLFHIDLPSGALRAVNAGHIPFYLLRDGTVEQIGWPPEPAFGMFPETAYAVRHLQLRAGDRLLLVTDGMVDRNAARIDLPAQLSANSHLHPRELVQHLARLVLDACDGDLQDDATVMCLDWHQRSGPQRRVSSGADPNRASGPEQ</sequence>
<organism evidence="4 5">
    <name type="scientific">Parafrankia irregularis</name>
    <dbReference type="NCBI Taxonomy" id="795642"/>
    <lineage>
        <taxon>Bacteria</taxon>
        <taxon>Bacillati</taxon>
        <taxon>Actinomycetota</taxon>
        <taxon>Actinomycetes</taxon>
        <taxon>Frankiales</taxon>
        <taxon>Frankiaceae</taxon>
        <taxon>Parafrankia</taxon>
    </lineage>
</organism>
<evidence type="ECO:0000256" key="2">
    <source>
        <dbReference type="SAM" id="MobiDB-lite"/>
    </source>
</evidence>
<dbReference type="PANTHER" id="PTHR43156">
    <property type="entry name" value="STAGE II SPORULATION PROTEIN E-RELATED"/>
    <property type="match status" value="1"/>
</dbReference>
<evidence type="ECO:0000256" key="1">
    <source>
        <dbReference type="ARBA" id="ARBA00022801"/>
    </source>
</evidence>
<dbReference type="EMBL" id="FAOZ01000007">
    <property type="protein sequence ID" value="CUU56232.1"/>
    <property type="molecule type" value="Genomic_DNA"/>
</dbReference>
<dbReference type="Pfam" id="PF07228">
    <property type="entry name" value="SpoIIE"/>
    <property type="match status" value="1"/>
</dbReference>
<dbReference type="InterPro" id="IPR036457">
    <property type="entry name" value="PPM-type-like_dom_sf"/>
</dbReference>
<dbReference type="SMART" id="SM00331">
    <property type="entry name" value="PP2C_SIG"/>
    <property type="match status" value="1"/>
</dbReference>
<dbReference type="InterPro" id="IPR001932">
    <property type="entry name" value="PPM-type_phosphatase-like_dom"/>
</dbReference>